<comment type="similarity">
    <text evidence="1">Belongs to the acetyl-CoA hydrolase/transferase family.</text>
</comment>
<evidence type="ECO:0000313" key="5">
    <source>
        <dbReference type="EMBL" id="OHS93581.1"/>
    </source>
</evidence>
<dbReference type="Gene3D" id="3.40.1080.20">
    <property type="entry name" value="Acetyl-CoA hydrolase/transferase C-terminal domain"/>
    <property type="match status" value="1"/>
</dbReference>
<comment type="caution">
    <text evidence="5">The sequence shown here is derived from an EMBL/GenBank/DDBJ whole genome shotgun (WGS) entry which is preliminary data.</text>
</comment>
<feature type="domain" description="Acetyl-CoA hydrolase/transferase N-terminal" evidence="3">
    <location>
        <begin position="34"/>
        <end position="210"/>
    </location>
</feature>
<dbReference type="InterPro" id="IPR046433">
    <property type="entry name" value="ActCoA_hydro"/>
</dbReference>
<evidence type="ECO:0000256" key="2">
    <source>
        <dbReference type="ARBA" id="ARBA00022679"/>
    </source>
</evidence>
<dbReference type="Gene3D" id="3.40.1080.10">
    <property type="entry name" value="Glutaconate Coenzyme A-transferase"/>
    <property type="match status" value="1"/>
</dbReference>
<dbReference type="RefSeq" id="XP_068346718.1">
    <property type="nucleotide sequence ID" value="XM_068513026.1"/>
</dbReference>
<gene>
    <name evidence="5" type="primary">cat2</name>
    <name evidence="5" type="ORF">TRFO_40140</name>
</gene>
<keyword evidence="6" id="KW-1185">Reference proteome</keyword>
<dbReference type="InterPro" id="IPR037171">
    <property type="entry name" value="NagB/RpiA_transferase-like"/>
</dbReference>
<dbReference type="InterPro" id="IPR026888">
    <property type="entry name" value="AcetylCoA_hyd_C"/>
</dbReference>
<dbReference type="GeneID" id="94847730"/>
<reference evidence="5" key="1">
    <citation type="submission" date="2016-10" db="EMBL/GenBank/DDBJ databases">
        <authorList>
            <person name="Benchimol M."/>
            <person name="Almeida L.G."/>
            <person name="Vasconcelos A.T."/>
            <person name="Perreira-Neves A."/>
            <person name="Rosa I.A."/>
            <person name="Tasca T."/>
            <person name="Bogo M.R."/>
            <person name="de Souza W."/>
        </authorList>
    </citation>
    <scope>NUCLEOTIDE SEQUENCE [LARGE SCALE GENOMIC DNA]</scope>
    <source>
        <strain evidence="5">K</strain>
    </source>
</reference>
<evidence type="ECO:0000313" key="6">
    <source>
        <dbReference type="Proteomes" id="UP000179807"/>
    </source>
</evidence>
<dbReference type="SUPFAM" id="SSF100950">
    <property type="entry name" value="NagB/RpiA/CoA transferase-like"/>
    <property type="match status" value="2"/>
</dbReference>
<dbReference type="InterPro" id="IPR038460">
    <property type="entry name" value="AcetylCoA_hyd_C_sf"/>
</dbReference>
<keyword evidence="2 5" id="KW-0808">Transferase</keyword>
<evidence type="ECO:0000259" key="3">
    <source>
        <dbReference type="Pfam" id="PF02550"/>
    </source>
</evidence>
<dbReference type="PANTHER" id="PTHR21432:SF20">
    <property type="entry name" value="ACETYL-COA HYDROLASE"/>
    <property type="match status" value="1"/>
</dbReference>
<feature type="domain" description="Acetyl-CoA hydrolase/transferase C-terminal" evidence="4">
    <location>
        <begin position="300"/>
        <end position="453"/>
    </location>
</feature>
<dbReference type="GO" id="GO:0008775">
    <property type="term" value="F:acetate CoA-transferase activity"/>
    <property type="evidence" value="ECO:0007669"/>
    <property type="project" value="InterPro"/>
</dbReference>
<evidence type="ECO:0000256" key="1">
    <source>
        <dbReference type="ARBA" id="ARBA00009632"/>
    </source>
</evidence>
<dbReference type="GO" id="GO:0006083">
    <property type="term" value="P:acetate metabolic process"/>
    <property type="evidence" value="ECO:0007669"/>
    <property type="project" value="InterPro"/>
</dbReference>
<dbReference type="Proteomes" id="UP000179807">
    <property type="component" value="Unassembled WGS sequence"/>
</dbReference>
<dbReference type="Pfam" id="PF02550">
    <property type="entry name" value="AcetylCoA_hydro"/>
    <property type="match status" value="1"/>
</dbReference>
<dbReference type="Pfam" id="PF13336">
    <property type="entry name" value="AcetylCoA_hyd_C"/>
    <property type="match status" value="1"/>
</dbReference>
<dbReference type="InterPro" id="IPR003702">
    <property type="entry name" value="ActCoA_hydro_N"/>
</dbReference>
<dbReference type="VEuPathDB" id="TrichDB:TRFO_40140"/>
<name>A0A1J4J844_9EUKA</name>
<organism evidence="5 6">
    <name type="scientific">Tritrichomonas foetus</name>
    <dbReference type="NCBI Taxonomy" id="1144522"/>
    <lineage>
        <taxon>Eukaryota</taxon>
        <taxon>Metamonada</taxon>
        <taxon>Parabasalia</taxon>
        <taxon>Tritrichomonadida</taxon>
        <taxon>Tritrichomonadidae</taxon>
        <taxon>Tritrichomonas</taxon>
    </lineage>
</organism>
<dbReference type="AlphaFoldDB" id="A0A1J4J844"/>
<dbReference type="EMBL" id="MLAK01001388">
    <property type="protein sequence ID" value="OHS93581.1"/>
    <property type="molecule type" value="Genomic_DNA"/>
</dbReference>
<dbReference type="Gene3D" id="3.30.750.70">
    <property type="entry name" value="4-hydroxybutyrate coenzyme like domains"/>
    <property type="match status" value="1"/>
</dbReference>
<dbReference type="OrthoDB" id="10250396at2759"/>
<proteinExistence type="inferred from homology"/>
<sequence>MLHQLSSFNRFFRRARVPFPPKGFTPIPGKYPIMCKTALEAVSIIKSNTRVFIHEIAATPQDLIDALCQRAPELRNVELTGIFPIKNGSKTEPLQDYPESFTTNHHFIGPYDRHAFAKTEPHPCFIPMYLHEVSQHLRAPDYPIDVGMISLSPPNKHGWCSLGPSICIGKAGFEGSKVIVAEINPNIPRTLGNTFVHISHVDYAFETNRKLPQYPLQQPTEEQAAIGRNIAGIIPDGACLQAGIGGVPDATLLLLKNHKNLGIHTEMFAEGLIDLIESGAVTGSKKGTHIGQITASFVLGSDRLYNYIDDNPLFYFAPAEYTNNPYNISQNPNMYAINSALEVDLTGQINADTFGSRQFSGVGGQVDFTRGANMSEGGKAIIALPSTAKNGTMSRIVPCLTQGSSVTTTRWEGCVVATEFGIADLWGLNTRQRAKALINIAHPKFQEELDKKAFEFYGK</sequence>
<accession>A0A1J4J844</accession>
<dbReference type="PANTHER" id="PTHR21432">
    <property type="entry name" value="ACETYL-COA HYDROLASE-RELATED"/>
    <property type="match status" value="1"/>
</dbReference>
<protein>
    <submittedName>
        <fullName evidence="5">4-hydroxybutyrate coenzyme A transferase</fullName>
    </submittedName>
</protein>
<evidence type="ECO:0000259" key="4">
    <source>
        <dbReference type="Pfam" id="PF13336"/>
    </source>
</evidence>